<keyword evidence="3" id="KW-1185">Reference proteome</keyword>
<comment type="caution">
    <text evidence="2">The sequence shown here is derived from an EMBL/GenBank/DDBJ whole genome shotgun (WGS) entry which is preliminary data.</text>
</comment>
<gene>
    <name evidence="2" type="ORF">BDZ94DRAFT_1347583</name>
</gene>
<dbReference type="OrthoDB" id="3365698at2759"/>
<dbReference type="Pfam" id="PF12937">
    <property type="entry name" value="F-box-like"/>
    <property type="match status" value="1"/>
</dbReference>
<reference evidence="2" key="1">
    <citation type="submission" date="2020-11" db="EMBL/GenBank/DDBJ databases">
        <authorList>
            <consortium name="DOE Joint Genome Institute"/>
            <person name="Ahrendt S."/>
            <person name="Riley R."/>
            <person name="Andreopoulos W."/>
            <person name="Labutti K."/>
            <person name="Pangilinan J."/>
            <person name="Ruiz-Duenas F.J."/>
            <person name="Barrasa J.M."/>
            <person name="Sanchez-Garcia M."/>
            <person name="Camarero S."/>
            <person name="Miyauchi S."/>
            <person name="Serrano A."/>
            <person name="Linde D."/>
            <person name="Babiker R."/>
            <person name="Drula E."/>
            <person name="Ayuso-Fernandez I."/>
            <person name="Pacheco R."/>
            <person name="Padilla G."/>
            <person name="Ferreira P."/>
            <person name="Barriuso J."/>
            <person name="Kellner H."/>
            <person name="Castanera R."/>
            <person name="Alfaro M."/>
            <person name="Ramirez L."/>
            <person name="Pisabarro A.G."/>
            <person name="Kuo A."/>
            <person name="Tritt A."/>
            <person name="Lipzen A."/>
            <person name="He G."/>
            <person name="Yan M."/>
            <person name="Ng V."/>
            <person name="Cullen D."/>
            <person name="Martin F."/>
            <person name="Rosso M.-N."/>
            <person name="Henrissat B."/>
            <person name="Hibbett D."/>
            <person name="Martinez A.T."/>
            <person name="Grigoriev I.V."/>
        </authorList>
    </citation>
    <scope>NUCLEOTIDE SEQUENCE</scope>
    <source>
        <strain evidence="2">CBS 247.69</strain>
    </source>
</reference>
<sequence length="117" mass="13451">MYSHGGLPDLILVAEKELINLAEQVQRARLIYEDLLVQHASKFAQITHYRLAVAADKMLPPELLSEIFLFCVDDHPVILPPKRAEIPWNLSYVCSRWRAVALDTAALWRNLRIELMS</sequence>
<feature type="domain" description="F-box" evidence="1">
    <location>
        <begin position="59"/>
        <end position="113"/>
    </location>
</feature>
<evidence type="ECO:0000313" key="2">
    <source>
        <dbReference type="EMBL" id="KAF9456487.1"/>
    </source>
</evidence>
<dbReference type="EMBL" id="MU150422">
    <property type="protein sequence ID" value="KAF9456487.1"/>
    <property type="molecule type" value="Genomic_DNA"/>
</dbReference>
<dbReference type="AlphaFoldDB" id="A0A9P6C8X5"/>
<dbReference type="InterPro" id="IPR001810">
    <property type="entry name" value="F-box_dom"/>
</dbReference>
<feature type="non-terminal residue" evidence="2">
    <location>
        <position position="117"/>
    </location>
</feature>
<accession>A0A9P6C8X5</accession>
<proteinExistence type="predicted"/>
<evidence type="ECO:0000313" key="3">
    <source>
        <dbReference type="Proteomes" id="UP000807353"/>
    </source>
</evidence>
<evidence type="ECO:0000259" key="1">
    <source>
        <dbReference type="Pfam" id="PF12937"/>
    </source>
</evidence>
<protein>
    <recommendedName>
        <fullName evidence="1">F-box domain-containing protein</fullName>
    </recommendedName>
</protein>
<organism evidence="2 3">
    <name type="scientific">Collybia nuda</name>
    <dbReference type="NCBI Taxonomy" id="64659"/>
    <lineage>
        <taxon>Eukaryota</taxon>
        <taxon>Fungi</taxon>
        <taxon>Dikarya</taxon>
        <taxon>Basidiomycota</taxon>
        <taxon>Agaricomycotina</taxon>
        <taxon>Agaricomycetes</taxon>
        <taxon>Agaricomycetidae</taxon>
        <taxon>Agaricales</taxon>
        <taxon>Tricholomatineae</taxon>
        <taxon>Clitocybaceae</taxon>
        <taxon>Collybia</taxon>
    </lineage>
</organism>
<dbReference type="Gene3D" id="1.20.1280.50">
    <property type="match status" value="1"/>
</dbReference>
<dbReference type="Proteomes" id="UP000807353">
    <property type="component" value="Unassembled WGS sequence"/>
</dbReference>
<name>A0A9P6C8X5_9AGAR</name>